<feature type="transmembrane region" description="Helical" evidence="1">
    <location>
        <begin position="207"/>
        <end position="230"/>
    </location>
</feature>
<comment type="caution">
    <text evidence="2">The sequence shown here is derived from an EMBL/GenBank/DDBJ whole genome shotgun (WGS) entry which is preliminary data.</text>
</comment>
<dbReference type="OrthoDB" id="7067137at2"/>
<feature type="transmembrane region" description="Helical" evidence="1">
    <location>
        <begin position="174"/>
        <end position="195"/>
    </location>
</feature>
<feature type="transmembrane region" description="Helical" evidence="1">
    <location>
        <begin position="236"/>
        <end position="260"/>
    </location>
</feature>
<reference evidence="2 3" key="1">
    <citation type="submission" date="2018-02" db="EMBL/GenBank/DDBJ databases">
        <title>Insights into the biology of acidophilic members of the Acidiferrobacteraceae family derived from comparative genomic analyses.</title>
        <authorList>
            <person name="Issotta F."/>
            <person name="Thyssen C."/>
            <person name="Mena C."/>
            <person name="Moya A."/>
            <person name="Bellenberg S."/>
            <person name="Sproer C."/>
            <person name="Covarrubias P.C."/>
            <person name="Sand W."/>
            <person name="Quatrini R."/>
            <person name="Vera M."/>
        </authorList>
    </citation>
    <scope>NUCLEOTIDE SEQUENCE [LARGE SCALE GENOMIC DNA]</scope>
    <source>
        <strain evidence="3">m-1</strain>
    </source>
</reference>
<feature type="transmembrane region" description="Helical" evidence="1">
    <location>
        <begin position="43"/>
        <end position="64"/>
    </location>
</feature>
<feature type="transmembrane region" description="Helical" evidence="1">
    <location>
        <begin position="113"/>
        <end position="132"/>
    </location>
</feature>
<proteinExistence type="predicted"/>
<dbReference type="RefSeq" id="WP_114283314.1">
    <property type="nucleotide sequence ID" value="NZ_PSYR01000002.1"/>
</dbReference>
<feature type="transmembrane region" description="Helical" evidence="1">
    <location>
        <begin position="139"/>
        <end position="162"/>
    </location>
</feature>
<accession>A0A368HHX0</accession>
<evidence type="ECO:0000256" key="1">
    <source>
        <dbReference type="SAM" id="Phobius"/>
    </source>
</evidence>
<keyword evidence="1" id="KW-0812">Transmembrane</keyword>
<evidence type="ECO:0000313" key="3">
    <source>
        <dbReference type="Proteomes" id="UP000253250"/>
    </source>
</evidence>
<dbReference type="EMBL" id="PSYR01000002">
    <property type="protein sequence ID" value="RCN56902.1"/>
    <property type="molecule type" value="Genomic_DNA"/>
</dbReference>
<protein>
    <submittedName>
        <fullName evidence="2">Uncharacterized protein</fullName>
    </submittedName>
</protein>
<evidence type="ECO:0000313" key="2">
    <source>
        <dbReference type="EMBL" id="RCN56902.1"/>
    </source>
</evidence>
<gene>
    <name evidence="2" type="ORF">C4900_14295</name>
</gene>
<dbReference type="AlphaFoldDB" id="A0A368HHX0"/>
<sequence length="269" mass="29466">MSSIIFDEGPNRRHDARAAGWRGGVILTHRGLRIMPHERSRQALSLLLGPIFALAVALAIRPIILPLWAAIERFWCARMVPAVIVIRMPYTLPWGTSLAVPVPDLGATGPSRAAWVTSAVLVGVTLFLAALLRRRHLPLSLALFTLAAVFVVGAAGFTPLLAPFPYVIPGYIQSMLLMGLALMFMTPLMLTAIYYPLDFSLGKKVILTLLALTWLAIFLPCQFCLQAFVISDLGLIALPSLFLLAGLLVDVMGLVALYAWGMSWRLRHE</sequence>
<keyword evidence="3" id="KW-1185">Reference proteome</keyword>
<keyword evidence="1" id="KW-1133">Transmembrane helix</keyword>
<keyword evidence="1" id="KW-0472">Membrane</keyword>
<dbReference type="Proteomes" id="UP000253250">
    <property type="component" value="Unassembled WGS sequence"/>
</dbReference>
<name>A0A368HHX0_9GAMM</name>
<organism evidence="2 3">
    <name type="scientific">Acidiferrobacter thiooxydans</name>
    <dbReference type="NCBI Taxonomy" id="163359"/>
    <lineage>
        <taxon>Bacteria</taxon>
        <taxon>Pseudomonadati</taxon>
        <taxon>Pseudomonadota</taxon>
        <taxon>Gammaproteobacteria</taxon>
        <taxon>Acidiferrobacterales</taxon>
        <taxon>Acidiferrobacteraceae</taxon>
        <taxon>Acidiferrobacter</taxon>
    </lineage>
</organism>